<sequence length="113" mass="13249">MMAVFNYFEKLSFWDKTELPDSDRVALRNIIDKFVPAMKYALGISKHTQLRKEALNVLLLLARNCKKLNETVELTVLETIFKQHLEELNKDNSPEIKSRVVDMKDFFNDLSKD</sequence>
<evidence type="ECO:0000313" key="1">
    <source>
        <dbReference type="EMBL" id="JAT00624.1"/>
    </source>
</evidence>
<organism evidence="1">
    <name type="scientific">Homalodisca liturata</name>
    <dbReference type="NCBI Taxonomy" id="320908"/>
    <lineage>
        <taxon>Eukaryota</taxon>
        <taxon>Metazoa</taxon>
        <taxon>Ecdysozoa</taxon>
        <taxon>Arthropoda</taxon>
        <taxon>Hexapoda</taxon>
        <taxon>Insecta</taxon>
        <taxon>Pterygota</taxon>
        <taxon>Neoptera</taxon>
        <taxon>Paraneoptera</taxon>
        <taxon>Hemiptera</taxon>
        <taxon>Auchenorrhyncha</taxon>
        <taxon>Membracoidea</taxon>
        <taxon>Cicadellidae</taxon>
        <taxon>Cicadellinae</taxon>
        <taxon>Proconiini</taxon>
        <taxon>Homalodisca</taxon>
    </lineage>
</organism>
<dbReference type="AlphaFoldDB" id="A0A1B6JP30"/>
<reference evidence="1" key="1">
    <citation type="submission" date="2015-11" db="EMBL/GenBank/DDBJ databases">
        <title>De novo transcriptome assembly of four potential Pierce s Disease insect vectors from Arizona vineyards.</title>
        <authorList>
            <person name="Tassone E.E."/>
        </authorList>
    </citation>
    <scope>NUCLEOTIDE SEQUENCE</scope>
</reference>
<name>A0A1B6JP30_9HEMI</name>
<protein>
    <submittedName>
        <fullName evidence="1">Uncharacterized protein</fullName>
    </submittedName>
</protein>
<proteinExistence type="predicted"/>
<gene>
    <name evidence="1" type="ORF">g.45084</name>
</gene>
<dbReference type="EMBL" id="GECU01007083">
    <property type="protein sequence ID" value="JAT00624.1"/>
    <property type="molecule type" value="Transcribed_RNA"/>
</dbReference>
<accession>A0A1B6JP30</accession>